<organism evidence="3">
    <name type="scientific">Schlesneria paludicola</name>
    <dbReference type="NCBI Taxonomy" id="360056"/>
    <lineage>
        <taxon>Bacteria</taxon>
        <taxon>Pseudomonadati</taxon>
        <taxon>Planctomycetota</taxon>
        <taxon>Planctomycetia</taxon>
        <taxon>Planctomycetales</taxon>
        <taxon>Planctomycetaceae</taxon>
        <taxon>Schlesneria</taxon>
    </lineage>
</organism>
<evidence type="ECO:0000259" key="2">
    <source>
        <dbReference type="Pfam" id="PF20454"/>
    </source>
</evidence>
<gene>
    <name evidence="3" type="ORF">ENS64_04155</name>
</gene>
<dbReference type="InterPro" id="IPR046454">
    <property type="entry name" value="GpA_endonuclease"/>
</dbReference>
<dbReference type="EMBL" id="DSVQ01000008">
    <property type="protein sequence ID" value="HGT38440.1"/>
    <property type="molecule type" value="Genomic_DNA"/>
</dbReference>
<dbReference type="GO" id="GO:0004519">
    <property type="term" value="F:endonuclease activity"/>
    <property type="evidence" value="ECO:0007669"/>
    <property type="project" value="InterPro"/>
</dbReference>
<feature type="compositionally biased region" description="Low complexity" evidence="1">
    <location>
        <begin position="194"/>
        <end position="209"/>
    </location>
</feature>
<dbReference type="AlphaFoldDB" id="A0A7C4QM98"/>
<evidence type="ECO:0000256" key="1">
    <source>
        <dbReference type="SAM" id="MobiDB-lite"/>
    </source>
</evidence>
<protein>
    <recommendedName>
        <fullName evidence="2">Terminase large subunit GpA endonuclease domain-containing protein</fullName>
    </recommendedName>
</protein>
<comment type="caution">
    <text evidence="3">The sequence shown here is derived from an EMBL/GenBank/DDBJ whole genome shotgun (WGS) entry which is preliminary data.</text>
</comment>
<accession>A0A7C4QM98</accession>
<reference evidence="3" key="1">
    <citation type="journal article" date="2020" name="mSystems">
        <title>Genome- and Community-Level Interaction Insights into Carbon Utilization and Element Cycling Functions of Hydrothermarchaeota in Hydrothermal Sediment.</title>
        <authorList>
            <person name="Zhou Z."/>
            <person name="Liu Y."/>
            <person name="Xu W."/>
            <person name="Pan J."/>
            <person name="Luo Z.H."/>
            <person name="Li M."/>
        </authorList>
    </citation>
    <scope>NUCLEOTIDE SEQUENCE [LARGE SCALE GENOMIC DNA]</scope>
    <source>
        <strain evidence="3">SpSt-508</strain>
    </source>
</reference>
<feature type="domain" description="Terminase large subunit GpA endonuclease" evidence="2">
    <location>
        <begin position="4"/>
        <end position="184"/>
    </location>
</feature>
<feature type="region of interest" description="Disordered" evidence="1">
    <location>
        <begin position="189"/>
        <end position="209"/>
    </location>
</feature>
<dbReference type="Pfam" id="PF20454">
    <property type="entry name" value="GpA_nuclease"/>
    <property type="match status" value="1"/>
</dbReference>
<evidence type="ECO:0000313" key="3">
    <source>
        <dbReference type="EMBL" id="HGT38440.1"/>
    </source>
</evidence>
<name>A0A7C4QM98_9PLAN</name>
<sequence>MRTLTEDLLGREWRRDDGAAMKIERCLIDANWGTATDLVYQFCRQSPHAALLLPSHGRFVGASSLPFSEYQRRPGDRVGLNWRIPAVMGKRAVRHVSFDTNFWKSFVFARLAVAIADKGSLALFGQKPELHRLFAEHLVAEYRVRTEGRGRTVDEWKPRPGQPDNHWLDGVVGCAVAASIQGARLLSEDESPVRSSGRLKLSQLQRSRR</sequence>
<proteinExistence type="predicted"/>